<dbReference type="InterPro" id="IPR021734">
    <property type="entry name" value="DUF3303"/>
</dbReference>
<protein>
    <recommendedName>
        <fullName evidence="4">DUF3303 domain-containing protein</fullName>
    </recommendedName>
</protein>
<dbReference type="Proteomes" id="UP000094501">
    <property type="component" value="Unassembled WGS sequence"/>
</dbReference>
<dbReference type="RefSeq" id="WP_158008254.1">
    <property type="nucleotide sequence ID" value="NZ_LPWG01000010.1"/>
</dbReference>
<organism evidence="2 3">
    <name type="scientific">Methyloceanibacter methanicus</name>
    <dbReference type="NCBI Taxonomy" id="1774968"/>
    <lineage>
        <taxon>Bacteria</taxon>
        <taxon>Pseudomonadati</taxon>
        <taxon>Pseudomonadota</taxon>
        <taxon>Alphaproteobacteria</taxon>
        <taxon>Hyphomicrobiales</taxon>
        <taxon>Hyphomicrobiaceae</taxon>
        <taxon>Methyloceanibacter</taxon>
    </lineage>
</organism>
<keyword evidence="3" id="KW-1185">Reference proteome</keyword>
<accession>A0A1E3W4L9</accession>
<name>A0A1E3W4L9_9HYPH</name>
<evidence type="ECO:0000256" key="1">
    <source>
        <dbReference type="SAM" id="MobiDB-lite"/>
    </source>
</evidence>
<dbReference type="AlphaFoldDB" id="A0A1E3W4L9"/>
<dbReference type="OrthoDB" id="9801877at2"/>
<gene>
    <name evidence="2" type="ORF">AUC68_02910</name>
</gene>
<evidence type="ECO:0000313" key="3">
    <source>
        <dbReference type="Proteomes" id="UP000094501"/>
    </source>
</evidence>
<evidence type="ECO:0008006" key="4">
    <source>
        <dbReference type="Google" id="ProtNLM"/>
    </source>
</evidence>
<dbReference type="EMBL" id="LPWG01000010">
    <property type="protein sequence ID" value="ODS00087.1"/>
    <property type="molecule type" value="Genomic_DNA"/>
</dbReference>
<feature type="region of interest" description="Disordered" evidence="1">
    <location>
        <begin position="1"/>
        <end position="24"/>
    </location>
</feature>
<dbReference type="Pfam" id="PF11746">
    <property type="entry name" value="DUF3303"/>
    <property type="match status" value="1"/>
</dbReference>
<comment type="caution">
    <text evidence="2">The sequence shown here is derived from an EMBL/GenBank/DDBJ whole genome shotgun (WGS) entry which is preliminary data.</text>
</comment>
<reference evidence="2 3" key="1">
    <citation type="journal article" date="2016" name="Environ. Microbiol.">
        <title>New Methyloceanibacter diversity from North Sea sediments includes methanotroph containing solely the soluble methane monooxygenase.</title>
        <authorList>
            <person name="Vekeman B."/>
            <person name="Kerckhof F.M."/>
            <person name="Cremers G."/>
            <person name="de Vos P."/>
            <person name="Vandamme P."/>
            <person name="Boon N."/>
            <person name="Op den Camp H.J."/>
            <person name="Heylen K."/>
        </authorList>
    </citation>
    <scope>NUCLEOTIDE SEQUENCE [LARGE SCALE GENOMIC DNA]</scope>
    <source>
        <strain evidence="2 3">R-67174</strain>
    </source>
</reference>
<sequence length="252" mass="27446">MARTGIPAQTHRGAIETVRVDPPSSRKLSLVRGKSLSQTIAPVGGVMGMGVPGKALQSVVACARAAVGTATGAKKEGRGQGRAEQECNIDRLWSRRYSLRFCPIPRALAARSTPPGARSRRETPSLQYDVAKRRLSSPKIVVKDAAIDRALSQGLDHIEETTMLFMCHVTMDPSDRDESIGRFMEDGVPDVPGVTLKGVWISLMQQETFILIESDSPEAIATLFEPWTDLNVHDLVPVMDLEALKKFLEAKG</sequence>
<proteinExistence type="predicted"/>
<evidence type="ECO:0000313" key="2">
    <source>
        <dbReference type="EMBL" id="ODS00087.1"/>
    </source>
</evidence>